<dbReference type="Proteomes" id="UP000735302">
    <property type="component" value="Unassembled WGS sequence"/>
</dbReference>
<feature type="compositionally biased region" description="Low complexity" evidence="1">
    <location>
        <begin position="83"/>
        <end position="96"/>
    </location>
</feature>
<feature type="compositionally biased region" description="Acidic residues" evidence="1">
    <location>
        <begin position="67"/>
        <end position="78"/>
    </location>
</feature>
<dbReference type="AlphaFoldDB" id="A0AAV4CE69"/>
<protein>
    <submittedName>
        <fullName evidence="2">Membrane-associated tyrosine- and threonine-specific cdc2-inhibitory kinase-like</fullName>
    </submittedName>
</protein>
<reference evidence="2 3" key="1">
    <citation type="journal article" date="2021" name="Elife">
        <title>Chloroplast acquisition without the gene transfer in kleptoplastic sea slugs, Plakobranchus ocellatus.</title>
        <authorList>
            <person name="Maeda T."/>
            <person name="Takahashi S."/>
            <person name="Yoshida T."/>
            <person name="Shimamura S."/>
            <person name="Takaki Y."/>
            <person name="Nagai Y."/>
            <person name="Toyoda A."/>
            <person name="Suzuki Y."/>
            <person name="Arimoto A."/>
            <person name="Ishii H."/>
            <person name="Satoh N."/>
            <person name="Nishiyama T."/>
            <person name="Hasebe M."/>
            <person name="Maruyama T."/>
            <person name="Minagawa J."/>
            <person name="Obokata J."/>
            <person name="Shigenobu S."/>
        </authorList>
    </citation>
    <scope>NUCLEOTIDE SEQUENCE [LARGE SCALE GENOMIC DNA]</scope>
</reference>
<evidence type="ECO:0000256" key="1">
    <source>
        <dbReference type="SAM" id="MobiDB-lite"/>
    </source>
</evidence>
<dbReference type="EMBL" id="BLXT01006160">
    <property type="protein sequence ID" value="GFO29424.1"/>
    <property type="molecule type" value="Genomic_DNA"/>
</dbReference>
<feature type="compositionally biased region" description="Polar residues" evidence="1">
    <location>
        <begin position="142"/>
        <end position="152"/>
    </location>
</feature>
<organism evidence="2 3">
    <name type="scientific">Plakobranchus ocellatus</name>
    <dbReference type="NCBI Taxonomy" id="259542"/>
    <lineage>
        <taxon>Eukaryota</taxon>
        <taxon>Metazoa</taxon>
        <taxon>Spiralia</taxon>
        <taxon>Lophotrochozoa</taxon>
        <taxon>Mollusca</taxon>
        <taxon>Gastropoda</taxon>
        <taxon>Heterobranchia</taxon>
        <taxon>Euthyneura</taxon>
        <taxon>Panpulmonata</taxon>
        <taxon>Sacoglossa</taxon>
        <taxon>Placobranchoidea</taxon>
        <taxon>Plakobranchidae</taxon>
        <taxon>Plakobranchus</taxon>
    </lineage>
</organism>
<keyword evidence="3" id="KW-1185">Reference proteome</keyword>
<name>A0AAV4CE69_9GAST</name>
<proteinExistence type="predicted"/>
<accession>A0AAV4CE69</accession>
<comment type="caution">
    <text evidence="2">The sequence shown here is derived from an EMBL/GenBank/DDBJ whole genome shotgun (WGS) entry which is preliminary data.</text>
</comment>
<gene>
    <name evidence="2" type="ORF">PoB_005592900</name>
</gene>
<keyword evidence="2" id="KW-0418">Kinase</keyword>
<keyword evidence="2" id="KW-0808">Transferase</keyword>
<evidence type="ECO:0000313" key="2">
    <source>
        <dbReference type="EMBL" id="GFO29424.1"/>
    </source>
</evidence>
<evidence type="ECO:0000313" key="3">
    <source>
        <dbReference type="Proteomes" id="UP000735302"/>
    </source>
</evidence>
<sequence>MLDPNYKTRPTVDQILAIPCVRDVMKKRLKSYMMSGSVKKLSRALRGSPNAPSTPVLTKKSQTKDVDADDTFSEEDEHMDVPNLRSNTSSDLLNSSDEFIMPSNPPPRRAFTTPAMRRRPATSSFSGSPIKRLLFHDDNLPKTPSSVNNTPDGSDPDGHGSSPISTRSLSSTRATRASSVTSLGSDRPGTPPTGQPLNMECDDRDEPKLSIEPKNLLGMFEAASDEEL</sequence>
<feature type="region of interest" description="Disordered" evidence="1">
    <location>
        <begin position="38"/>
        <end position="228"/>
    </location>
</feature>
<dbReference type="GO" id="GO:0016301">
    <property type="term" value="F:kinase activity"/>
    <property type="evidence" value="ECO:0007669"/>
    <property type="project" value="UniProtKB-KW"/>
</dbReference>
<feature type="compositionally biased region" description="Low complexity" evidence="1">
    <location>
        <begin position="161"/>
        <end position="183"/>
    </location>
</feature>
<feature type="compositionally biased region" description="Polar residues" evidence="1">
    <location>
        <begin position="50"/>
        <end position="60"/>
    </location>
</feature>